<evidence type="ECO:0000256" key="1">
    <source>
        <dbReference type="SAM" id="Phobius"/>
    </source>
</evidence>
<feature type="transmembrane region" description="Helical" evidence="1">
    <location>
        <begin position="35"/>
        <end position="54"/>
    </location>
</feature>
<sequence>MLVLSIILLLLGLILIGISRFVAYQRDIDLREKIYIPGVIFVLIGALLLLFDLIK</sequence>
<protein>
    <submittedName>
        <fullName evidence="2">Uncharacterized protein</fullName>
    </submittedName>
</protein>
<keyword evidence="3" id="KW-1185">Reference proteome</keyword>
<organism evidence="2 3">
    <name type="scientific">Staphylococcus borealis</name>
    <dbReference type="NCBI Taxonomy" id="2742203"/>
    <lineage>
        <taxon>Bacteria</taxon>
        <taxon>Bacillati</taxon>
        <taxon>Bacillota</taxon>
        <taxon>Bacilli</taxon>
        <taxon>Bacillales</taxon>
        <taxon>Staphylococcaceae</taxon>
        <taxon>Staphylococcus</taxon>
    </lineage>
</organism>
<keyword evidence="1" id="KW-0812">Transmembrane</keyword>
<name>A0ABX2LLU1_9STAP</name>
<gene>
    <name evidence="2" type="ORF">HUN84_02570</name>
</gene>
<dbReference type="EMBL" id="JABVEG010000001">
    <property type="protein sequence ID" value="NUI81646.1"/>
    <property type="molecule type" value="Genomic_DNA"/>
</dbReference>
<dbReference type="GeneID" id="74187553"/>
<dbReference type="Proteomes" id="UP000610527">
    <property type="component" value="Unassembled WGS sequence"/>
</dbReference>
<keyword evidence="1" id="KW-1133">Transmembrane helix</keyword>
<comment type="caution">
    <text evidence="2">The sequence shown here is derived from an EMBL/GenBank/DDBJ whole genome shotgun (WGS) entry which is preliminary data.</text>
</comment>
<keyword evidence="1" id="KW-0472">Membrane</keyword>
<evidence type="ECO:0000313" key="3">
    <source>
        <dbReference type="Proteomes" id="UP000610527"/>
    </source>
</evidence>
<proteinExistence type="predicted"/>
<reference evidence="2 3" key="1">
    <citation type="submission" date="2020-06" db="EMBL/GenBank/DDBJ databases">
        <title>Staphylococcus borealis sp. nov. -A novel member of the Staphylococcaceae family isolated from skin and blood in humans.</title>
        <authorList>
            <person name="Pain M."/>
            <person name="Wolden R."/>
            <person name="Jaen-Luchoro D."/>
            <person name="Salva-Serra F."/>
            <person name="Iglesias B.P."/>
            <person name="Karlsson R."/>
            <person name="Klingenberg C."/>
            <person name="Cavanagh J.P."/>
        </authorList>
    </citation>
    <scope>NUCLEOTIDE SEQUENCE [LARGE SCALE GENOMIC DNA]</scope>
    <source>
        <strain evidence="2 3">58-22</strain>
    </source>
</reference>
<dbReference type="RefSeq" id="WP_174841335.1">
    <property type="nucleotide sequence ID" value="NZ_CUEE01000001.1"/>
</dbReference>
<evidence type="ECO:0000313" key="2">
    <source>
        <dbReference type="EMBL" id="NUI81646.1"/>
    </source>
</evidence>
<accession>A0ABX2LLU1</accession>